<dbReference type="AlphaFoldDB" id="A0A2N6UIG2"/>
<gene>
    <name evidence="1" type="ORF">CJ192_04830</name>
</gene>
<dbReference type="GeneID" id="84578503"/>
<evidence type="ECO:0000313" key="2">
    <source>
        <dbReference type="Proteomes" id="UP000235658"/>
    </source>
</evidence>
<name>A0A2N6UIG2_9FIRM</name>
<organism evidence="1 2">
    <name type="scientific">Anaerococcus hydrogenalis</name>
    <dbReference type="NCBI Taxonomy" id="33029"/>
    <lineage>
        <taxon>Bacteria</taxon>
        <taxon>Bacillati</taxon>
        <taxon>Bacillota</taxon>
        <taxon>Tissierellia</taxon>
        <taxon>Tissierellales</taxon>
        <taxon>Peptoniphilaceae</taxon>
        <taxon>Anaerococcus</taxon>
    </lineage>
</organism>
<evidence type="ECO:0000313" key="1">
    <source>
        <dbReference type="EMBL" id="PMC81354.1"/>
    </source>
</evidence>
<sequence>MICDLAQYYNIYNYEQLAFNKLAVFVFGLPNDSRIKKKISGLKVDLNTVMTAGVLDRLSMILYSLAGSKGSEKPETLASILLGNKKTKEKKPNGYVSGKEFEKRRQEILKRIGENNGK</sequence>
<comment type="caution">
    <text evidence="1">The sequence shown here is derived from an EMBL/GenBank/DDBJ whole genome shotgun (WGS) entry which is preliminary data.</text>
</comment>
<evidence type="ECO:0008006" key="3">
    <source>
        <dbReference type="Google" id="ProtNLM"/>
    </source>
</evidence>
<dbReference type="Proteomes" id="UP000235658">
    <property type="component" value="Unassembled WGS sequence"/>
</dbReference>
<reference evidence="1 2" key="1">
    <citation type="submission" date="2017-09" db="EMBL/GenBank/DDBJ databases">
        <title>Bacterial strain isolated from the female urinary microbiota.</title>
        <authorList>
            <person name="Thomas-White K."/>
            <person name="Kumar N."/>
            <person name="Forster S."/>
            <person name="Putonti C."/>
            <person name="Lawley T."/>
            <person name="Wolfe A.J."/>
        </authorList>
    </citation>
    <scope>NUCLEOTIDE SEQUENCE [LARGE SCALE GENOMIC DNA]</scope>
    <source>
        <strain evidence="1 2">UMB0204</strain>
    </source>
</reference>
<protein>
    <recommendedName>
        <fullName evidence="3">Phage protein</fullName>
    </recommendedName>
</protein>
<dbReference type="RefSeq" id="WP_102197965.1">
    <property type="nucleotide sequence ID" value="NZ_PNHP01000003.1"/>
</dbReference>
<accession>A0A2N6UIG2</accession>
<dbReference type="EMBL" id="PNHP01000003">
    <property type="protein sequence ID" value="PMC81354.1"/>
    <property type="molecule type" value="Genomic_DNA"/>
</dbReference>
<proteinExistence type="predicted"/>